<dbReference type="Proteomes" id="UP000235965">
    <property type="component" value="Unassembled WGS sequence"/>
</dbReference>
<keyword evidence="2" id="KW-1185">Reference proteome</keyword>
<protein>
    <submittedName>
        <fullName evidence="1">Uncharacterized protein</fullName>
    </submittedName>
</protein>
<evidence type="ECO:0000313" key="1">
    <source>
        <dbReference type="EMBL" id="PNF15312.1"/>
    </source>
</evidence>
<name>A0A2J7PG56_9NEOP</name>
<accession>A0A2J7PG56</accession>
<dbReference type="AlphaFoldDB" id="A0A2J7PG56"/>
<sequence>MMVNTKFYEDLFTGSEVTGQDLVVKGTMFVNPCCKFNCVCISLSFKFSKIGHIVHVRY</sequence>
<organism evidence="1 2">
    <name type="scientific">Cryptotermes secundus</name>
    <dbReference type="NCBI Taxonomy" id="105785"/>
    <lineage>
        <taxon>Eukaryota</taxon>
        <taxon>Metazoa</taxon>
        <taxon>Ecdysozoa</taxon>
        <taxon>Arthropoda</taxon>
        <taxon>Hexapoda</taxon>
        <taxon>Insecta</taxon>
        <taxon>Pterygota</taxon>
        <taxon>Neoptera</taxon>
        <taxon>Polyneoptera</taxon>
        <taxon>Dictyoptera</taxon>
        <taxon>Blattodea</taxon>
        <taxon>Blattoidea</taxon>
        <taxon>Termitoidae</taxon>
        <taxon>Kalotermitidae</taxon>
        <taxon>Cryptotermitinae</taxon>
        <taxon>Cryptotermes</taxon>
    </lineage>
</organism>
<evidence type="ECO:0000313" key="2">
    <source>
        <dbReference type="Proteomes" id="UP000235965"/>
    </source>
</evidence>
<reference evidence="1 2" key="1">
    <citation type="submission" date="2017-12" db="EMBL/GenBank/DDBJ databases">
        <title>Hemimetabolous genomes reveal molecular basis of termite eusociality.</title>
        <authorList>
            <person name="Harrison M.C."/>
            <person name="Jongepier E."/>
            <person name="Robertson H.M."/>
            <person name="Arning N."/>
            <person name="Bitard-Feildel T."/>
            <person name="Chao H."/>
            <person name="Childers C.P."/>
            <person name="Dinh H."/>
            <person name="Doddapaneni H."/>
            <person name="Dugan S."/>
            <person name="Gowin J."/>
            <person name="Greiner C."/>
            <person name="Han Y."/>
            <person name="Hu H."/>
            <person name="Hughes D.S.T."/>
            <person name="Huylmans A.-K."/>
            <person name="Kemena C."/>
            <person name="Kremer L.P.M."/>
            <person name="Lee S.L."/>
            <person name="Lopez-Ezquerra A."/>
            <person name="Mallet L."/>
            <person name="Monroy-Kuhn J.M."/>
            <person name="Moser A."/>
            <person name="Murali S.C."/>
            <person name="Muzny D.M."/>
            <person name="Otani S."/>
            <person name="Piulachs M.-D."/>
            <person name="Poelchau M."/>
            <person name="Qu J."/>
            <person name="Schaub F."/>
            <person name="Wada-Katsumata A."/>
            <person name="Worley K.C."/>
            <person name="Xie Q."/>
            <person name="Ylla G."/>
            <person name="Poulsen M."/>
            <person name="Gibbs R.A."/>
            <person name="Schal C."/>
            <person name="Richards S."/>
            <person name="Belles X."/>
            <person name="Korb J."/>
            <person name="Bornberg-Bauer E."/>
        </authorList>
    </citation>
    <scope>NUCLEOTIDE SEQUENCE [LARGE SCALE GENOMIC DNA]</scope>
    <source>
        <tissue evidence="1">Whole body</tissue>
    </source>
</reference>
<proteinExistence type="predicted"/>
<dbReference type="EMBL" id="NEVH01025635">
    <property type="protein sequence ID" value="PNF15312.1"/>
    <property type="molecule type" value="Genomic_DNA"/>
</dbReference>
<comment type="caution">
    <text evidence="1">The sequence shown here is derived from an EMBL/GenBank/DDBJ whole genome shotgun (WGS) entry which is preliminary data.</text>
</comment>
<dbReference type="InParanoid" id="A0A2J7PG56"/>
<gene>
    <name evidence="1" type="ORF">B7P43_G01002</name>
</gene>